<comment type="caution">
    <text evidence="3">The sequence shown here is derived from an EMBL/GenBank/DDBJ whole genome shotgun (WGS) entry which is preliminary data.</text>
</comment>
<keyword evidence="2" id="KW-0732">Signal</keyword>
<organism evidence="3 4">
    <name type="scientific">Cronartium quercuum f. sp. fusiforme G11</name>
    <dbReference type="NCBI Taxonomy" id="708437"/>
    <lineage>
        <taxon>Eukaryota</taxon>
        <taxon>Fungi</taxon>
        <taxon>Dikarya</taxon>
        <taxon>Basidiomycota</taxon>
        <taxon>Pucciniomycotina</taxon>
        <taxon>Pucciniomycetes</taxon>
        <taxon>Pucciniales</taxon>
        <taxon>Coleosporiaceae</taxon>
        <taxon>Cronartium</taxon>
    </lineage>
</organism>
<evidence type="ECO:0000256" key="2">
    <source>
        <dbReference type="SAM" id="SignalP"/>
    </source>
</evidence>
<evidence type="ECO:0000313" key="4">
    <source>
        <dbReference type="Proteomes" id="UP000886653"/>
    </source>
</evidence>
<evidence type="ECO:0000313" key="3">
    <source>
        <dbReference type="EMBL" id="KAG0141690.1"/>
    </source>
</evidence>
<feature type="compositionally biased region" description="Basic residues" evidence="1">
    <location>
        <begin position="111"/>
        <end position="127"/>
    </location>
</feature>
<name>A0A9P6N885_9BASI</name>
<keyword evidence="4" id="KW-1185">Reference proteome</keyword>
<gene>
    <name evidence="3" type="ORF">CROQUDRAFT_684468</name>
</gene>
<accession>A0A9P6N885</accession>
<proteinExistence type="predicted"/>
<dbReference type="EMBL" id="MU167375">
    <property type="protein sequence ID" value="KAG0141690.1"/>
    <property type="molecule type" value="Genomic_DNA"/>
</dbReference>
<evidence type="ECO:0000256" key="1">
    <source>
        <dbReference type="SAM" id="MobiDB-lite"/>
    </source>
</evidence>
<feature type="chain" id="PRO_5040209799" evidence="2">
    <location>
        <begin position="20"/>
        <end position="303"/>
    </location>
</feature>
<dbReference type="Proteomes" id="UP000886653">
    <property type="component" value="Unassembled WGS sequence"/>
</dbReference>
<sequence>MLRLFYLYLVININLRVNCVFVVTQAGDAIKNSQKYSEKPRETGDLLGVVASAKTDNLDPQPPTVKESPIVDPVTPVDGDAETSNPNHKSRHGWPANPAKNGSPRNDNARTRKTKQKSGRGRPAKVAKTKEVSAISFHLDLNNPSAPRSFAVPDQLTVAQVLDRQDIFSLQTKSFETLASILQHQHYAMSWDKIIARSSLSWWILSNAERPSKIEKQITTIGMNNFYFRLYQCIHGHAPHQKIQQFLLASITLAMVETFCKPQDFNYLLTQQHLLLWLARQQKAVPVAKIPNAKRNHYTRRTV</sequence>
<dbReference type="AlphaFoldDB" id="A0A9P6N885"/>
<feature type="region of interest" description="Disordered" evidence="1">
    <location>
        <begin position="53"/>
        <end position="129"/>
    </location>
</feature>
<reference evidence="3" key="1">
    <citation type="submission" date="2013-11" db="EMBL/GenBank/DDBJ databases">
        <title>Genome sequence of the fusiform rust pathogen reveals effectors for host alternation and coevolution with pine.</title>
        <authorList>
            <consortium name="DOE Joint Genome Institute"/>
            <person name="Smith K."/>
            <person name="Pendleton A."/>
            <person name="Kubisiak T."/>
            <person name="Anderson C."/>
            <person name="Salamov A."/>
            <person name="Aerts A."/>
            <person name="Riley R."/>
            <person name="Clum A."/>
            <person name="Lindquist E."/>
            <person name="Ence D."/>
            <person name="Campbell M."/>
            <person name="Kronenberg Z."/>
            <person name="Feau N."/>
            <person name="Dhillon B."/>
            <person name="Hamelin R."/>
            <person name="Burleigh J."/>
            <person name="Smith J."/>
            <person name="Yandell M."/>
            <person name="Nelson C."/>
            <person name="Grigoriev I."/>
            <person name="Davis J."/>
        </authorList>
    </citation>
    <scope>NUCLEOTIDE SEQUENCE</scope>
    <source>
        <strain evidence="3">G11</strain>
    </source>
</reference>
<protein>
    <submittedName>
        <fullName evidence="3">Uncharacterized protein</fullName>
    </submittedName>
</protein>
<feature type="signal peptide" evidence="2">
    <location>
        <begin position="1"/>
        <end position="19"/>
    </location>
</feature>